<protein>
    <recommendedName>
        <fullName evidence="3">Type II secretion system protein</fullName>
    </recommendedName>
</protein>
<proteinExistence type="predicted"/>
<gene>
    <name evidence="1" type="ORF">J3998_05135</name>
</gene>
<organism evidence="1 2">
    <name type="scientific">Thiomicrorhabdus marina</name>
    <dbReference type="NCBI Taxonomy" id="2818442"/>
    <lineage>
        <taxon>Bacteria</taxon>
        <taxon>Pseudomonadati</taxon>
        <taxon>Pseudomonadota</taxon>
        <taxon>Gammaproteobacteria</taxon>
        <taxon>Thiotrichales</taxon>
        <taxon>Piscirickettsiaceae</taxon>
        <taxon>Thiomicrorhabdus</taxon>
    </lineage>
</organism>
<dbReference type="Proteomes" id="UP000664835">
    <property type="component" value="Unassembled WGS sequence"/>
</dbReference>
<dbReference type="RefSeq" id="WP_208148399.1">
    <property type="nucleotide sequence ID" value="NZ_JAGETV010000006.1"/>
</dbReference>
<comment type="caution">
    <text evidence="1">The sequence shown here is derived from an EMBL/GenBank/DDBJ whole genome shotgun (WGS) entry which is preliminary data.</text>
</comment>
<evidence type="ECO:0008006" key="3">
    <source>
        <dbReference type="Google" id="ProtNLM"/>
    </source>
</evidence>
<reference evidence="1 2" key="1">
    <citation type="submission" date="2021-03" db="EMBL/GenBank/DDBJ databases">
        <title>Thiomicrorhabdus sp.nov.,novel sulfur-oxidizing bacteria isolated from coastal sediment.</title>
        <authorList>
            <person name="Liu X."/>
        </authorList>
    </citation>
    <scope>NUCLEOTIDE SEQUENCE [LARGE SCALE GENOMIC DNA]</scope>
    <source>
        <strain evidence="1 2">6S2-11</strain>
    </source>
</reference>
<keyword evidence="2" id="KW-1185">Reference proteome</keyword>
<sequence>MRCLKQKGYGLLLIVAVLVIVAGLVSTNYFKSAISYYSSKQLKHELYQLKQVKERLLRFAVLQPEIYLTNSASQLLDSSEIPAPGYFPCPDLDGDGILLGGETSCGNVYLPLVSNSHQTGFVPDPLNNSGGESCNGSSVCMGYVPQKIVSRQFYFAPAQRYFYVLDERFSFQNGYYVNNGLKRFAPLNKSILLQDRPRLTLNGVVGYVLLIIDAGSDGLDVRNSDGDFNFVSPKYMLNGNKEVDRIIGITLDEWNTLMSARVCSSLMRRNETVNNYPELANDQKHWLNDYHALYNPSGSGWRNSCRM</sequence>
<evidence type="ECO:0000313" key="1">
    <source>
        <dbReference type="EMBL" id="MBO1926953.1"/>
    </source>
</evidence>
<accession>A0ABS3Q3N9</accession>
<dbReference type="EMBL" id="JAGETV010000006">
    <property type="protein sequence ID" value="MBO1926953.1"/>
    <property type="molecule type" value="Genomic_DNA"/>
</dbReference>
<name>A0ABS3Q3N9_9GAMM</name>
<evidence type="ECO:0000313" key="2">
    <source>
        <dbReference type="Proteomes" id="UP000664835"/>
    </source>
</evidence>